<dbReference type="InterPro" id="IPR012927">
    <property type="entry name" value="Toxin_15_N"/>
</dbReference>
<feature type="compositionally biased region" description="Polar residues" evidence="1">
    <location>
        <begin position="676"/>
        <end position="687"/>
    </location>
</feature>
<evidence type="ECO:0000313" key="3">
    <source>
        <dbReference type="EMBL" id="MBC3951256.1"/>
    </source>
</evidence>
<feature type="domain" description="ShET2 enterotoxin N-terminal" evidence="2">
    <location>
        <begin position="58"/>
        <end position="232"/>
    </location>
</feature>
<feature type="region of interest" description="Disordered" evidence="1">
    <location>
        <begin position="1"/>
        <end position="63"/>
    </location>
</feature>
<evidence type="ECO:0000256" key="1">
    <source>
        <dbReference type="SAM" id="MobiDB-lite"/>
    </source>
</evidence>
<feature type="compositionally biased region" description="Basic and acidic residues" evidence="1">
    <location>
        <begin position="640"/>
        <end position="653"/>
    </location>
</feature>
<dbReference type="Pfam" id="PF07906">
    <property type="entry name" value="Toxin_15"/>
    <property type="match status" value="1"/>
</dbReference>
<organism evidence="3 4">
    <name type="scientific">Pseudomonas folii</name>
    <dbReference type="NCBI Taxonomy" id="2762593"/>
    <lineage>
        <taxon>Bacteria</taxon>
        <taxon>Pseudomonadati</taxon>
        <taxon>Pseudomonadota</taxon>
        <taxon>Gammaproteobacteria</taxon>
        <taxon>Pseudomonadales</taxon>
        <taxon>Pseudomonadaceae</taxon>
        <taxon>Pseudomonas</taxon>
    </lineage>
</organism>
<feature type="region of interest" description="Disordered" evidence="1">
    <location>
        <begin position="633"/>
        <end position="653"/>
    </location>
</feature>
<dbReference type="EMBL" id="JACONW010000075">
    <property type="protein sequence ID" value="MBC3951256.1"/>
    <property type="molecule type" value="Genomic_DNA"/>
</dbReference>
<feature type="compositionally biased region" description="Basic and acidic residues" evidence="1">
    <location>
        <begin position="49"/>
        <end position="61"/>
    </location>
</feature>
<dbReference type="RefSeq" id="WP_187522054.1">
    <property type="nucleotide sequence ID" value="NZ_JACONW010000075.1"/>
</dbReference>
<evidence type="ECO:0000313" key="4">
    <source>
        <dbReference type="Proteomes" id="UP000651852"/>
    </source>
</evidence>
<sequence length="695" mass="77403">MPPNHFLGLPLRPAVRPRPESSSHTRQPEASSSKSRRPKASGSRPQPRNRPDPIKPGKDEVYLSSKRGPIVDLNMEVTQPLAMCRHLAFNYLFGDEPADVRGGKDFLDRAAKSKAHLQAFYDHPSNPHSRADAGTDALELIVGRNNPLLIPDKFGRWLDDMFRQVVDKRLPEARIMLRTFNHDLPIHIQNKGDRITLAFYDPNDSNVHRRLERYPDQSVSDITFDKAFPDNSAYFDEGRYPFIQAVSKDVRHPADDMKYFRRGSRLPMDVDRSLLRTVWGVGSLQGFLGLCDYMKRKGLVGSKAIPYLSAPVSRLRGFAKGVDPDGLNHESQRLRLQVFVTGMTKLKVPSSAAKKLLAPSIEKNRKPLGYCLHLPAQNPGFVADYLSLLENARLNDADLFDVIRGDPNDNNLAVAMENQKAGDFHLLFDRLESLQLHKGRLARLLGATTANGQPAIADAVSFSHPDMISAFIERVSQCDLLDTQEKYQLLQGKDSEGDTCLQRAARFEDPACINAYLSALANSGLRSHEVVKLLGNRKQDQSNIIPDICAPPITGWTATSIAAGKTMLAGYFEGIAALKLSPASLRKVLAPEQEDALAASRVIFAGDPQVTAAFNKILDAIPPMDAIELIKGPASPGHSTLERLRNSNNPKPDHEALYFRLLDRQRRRSAPVPAQRSGSQQYAQYQSDRFRRQHG</sequence>
<feature type="compositionally biased region" description="Basic and acidic residues" evidence="1">
    <location>
        <begin position="17"/>
        <end position="27"/>
    </location>
</feature>
<gene>
    <name evidence="3" type="ORF">H8S59_15930</name>
</gene>
<accession>A0ABR7B251</accession>
<comment type="caution">
    <text evidence="3">The sequence shown here is derived from an EMBL/GenBank/DDBJ whole genome shotgun (WGS) entry which is preliminary data.</text>
</comment>
<dbReference type="Proteomes" id="UP000651852">
    <property type="component" value="Unassembled WGS sequence"/>
</dbReference>
<proteinExistence type="predicted"/>
<evidence type="ECO:0000259" key="2">
    <source>
        <dbReference type="Pfam" id="PF07906"/>
    </source>
</evidence>
<feature type="region of interest" description="Disordered" evidence="1">
    <location>
        <begin position="667"/>
        <end position="695"/>
    </location>
</feature>
<protein>
    <submittedName>
        <fullName evidence="3">ShET2/EspL2 family type III secretion system effector toxin</fullName>
    </submittedName>
</protein>
<reference evidence="3 4" key="1">
    <citation type="submission" date="2020-08" db="EMBL/GenBank/DDBJ databases">
        <title>Putative novel bacterial strains isolated from necrotic wheat leaf tissues caused by Xanthomonas translucens.</title>
        <authorList>
            <person name="Tambong J.T."/>
        </authorList>
    </citation>
    <scope>NUCLEOTIDE SEQUENCE [LARGE SCALE GENOMIC DNA]</scope>
    <source>
        <strain evidence="3 4">DOAB 1069</strain>
    </source>
</reference>
<name>A0ABR7B251_9PSED</name>
<keyword evidence="4" id="KW-1185">Reference proteome</keyword>